<dbReference type="PANTHER" id="PTHR32432:SF4">
    <property type="entry name" value="CELL DIVISION PROTEIN FTSA"/>
    <property type="match status" value="1"/>
</dbReference>
<keyword evidence="4 5" id="KW-0131">Cell cycle</keyword>
<dbReference type="Pfam" id="PF02491">
    <property type="entry name" value="SHS2_FTSA"/>
    <property type="match status" value="1"/>
</dbReference>
<protein>
    <recommendedName>
        <fullName evidence="5 6">Cell division protein FtsA</fullName>
    </recommendedName>
</protein>
<dbReference type="PIRSF" id="PIRSF003101">
    <property type="entry name" value="FtsA"/>
    <property type="match status" value="1"/>
</dbReference>
<dbReference type="NCBIfam" id="TIGR01174">
    <property type="entry name" value="ftsA"/>
    <property type="match status" value="1"/>
</dbReference>
<keyword evidence="1 5" id="KW-1003">Cell membrane</keyword>
<dbReference type="Proteomes" id="UP000751518">
    <property type="component" value="Unassembled WGS sequence"/>
</dbReference>
<dbReference type="GO" id="GO:0009898">
    <property type="term" value="C:cytoplasmic side of plasma membrane"/>
    <property type="evidence" value="ECO:0007669"/>
    <property type="project" value="UniProtKB-UniRule"/>
</dbReference>
<comment type="subcellular location">
    <subcellularLocation>
        <location evidence="5">Cell membrane</location>
        <topology evidence="5">Peripheral membrane protein</topology>
        <orientation evidence="5">Cytoplasmic side</orientation>
    </subcellularLocation>
    <text evidence="5">Localizes to the Z ring in an FtsZ-dependent manner. Targeted to the membrane through a conserved C-terminal amphipathic helix.</text>
</comment>
<dbReference type="SMART" id="SM00842">
    <property type="entry name" value="FtsA"/>
    <property type="match status" value="1"/>
</dbReference>
<evidence type="ECO:0000256" key="6">
    <source>
        <dbReference type="PIRNR" id="PIRNR003101"/>
    </source>
</evidence>
<evidence type="ECO:0000256" key="1">
    <source>
        <dbReference type="ARBA" id="ARBA00022475"/>
    </source>
</evidence>
<dbReference type="InterPro" id="IPR050696">
    <property type="entry name" value="FtsA/MreB"/>
</dbReference>
<comment type="caution">
    <text evidence="8">The sequence shown here is derived from an EMBL/GenBank/DDBJ whole genome shotgun (WGS) entry which is preliminary data.</text>
</comment>
<evidence type="ECO:0000256" key="3">
    <source>
        <dbReference type="ARBA" id="ARBA00023136"/>
    </source>
</evidence>
<dbReference type="PANTHER" id="PTHR32432">
    <property type="entry name" value="CELL DIVISION PROTEIN FTSA-RELATED"/>
    <property type="match status" value="1"/>
</dbReference>
<sequence length="429" mass="45606">MAKDRLITIIDVGSSKIVCLIAEHTEDDTVQIIGVSSIPSRGIKKGVIVDIDQAVEVLSESLESAERMAGVTVSRVWVSVNGSHISSVNSQGVVAVSSPEGEITPSDVGRVIEAAKAVSMPSSREVVHVIPRTFIVDQQEGIDDPIGMSGVRLQVETHIISGASTSIRNLVKSVQEVGLDVENLIFTGLASSESLLTDTEKELGVVLVDIGGGTTDLMVFHEGAPVYSSVLKLGGKNITSDIAVGLRVPLEDAEKIKRFVSMKKPQETNPRDEHNHREDGDEVLDISTLNLESLQKVDKKFLVEGVMAPRLEELAEEVAQELKKSGFDGMTPAGLVIGGGVSYTAGIKKVFEDELRLPVRLAQPSGVSGLIDEIRGADYAASVGSILYALNSSNPGRSLLPSLPGIGISFDKVSKVKDKALGFIKSLIP</sequence>
<evidence type="ECO:0000256" key="4">
    <source>
        <dbReference type="ARBA" id="ARBA00023306"/>
    </source>
</evidence>
<reference evidence="8" key="1">
    <citation type="submission" date="2020-04" db="EMBL/GenBank/DDBJ databases">
        <authorList>
            <person name="Zhang T."/>
        </authorList>
    </citation>
    <scope>NUCLEOTIDE SEQUENCE</scope>
    <source>
        <strain evidence="8">HKST-UBA03</strain>
    </source>
</reference>
<evidence type="ECO:0000313" key="8">
    <source>
        <dbReference type="EMBL" id="MCA9392129.1"/>
    </source>
</evidence>
<name>A0A955LKZ6_UNCKA</name>
<dbReference type="Gene3D" id="3.30.420.40">
    <property type="match status" value="2"/>
</dbReference>
<evidence type="ECO:0000313" key="9">
    <source>
        <dbReference type="Proteomes" id="UP000751518"/>
    </source>
</evidence>
<comment type="similarity">
    <text evidence="5 6">Belongs to the FtsA/MreB family.</text>
</comment>
<proteinExistence type="inferred from homology"/>
<evidence type="ECO:0000256" key="5">
    <source>
        <dbReference type="HAMAP-Rule" id="MF_02033"/>
    </source>
</evidence>
<dbReference type="Gene3D" id="3.30.1490.110">
    <property type="match status" value="1"/>
</dbReference>
<dbReference type="InterPro" id="IPR020823">
    <property type="entry name" value="Cell_div_FtsA"/>
</dbReference>
<evidence type="ECO:0000256" key="2">
    <source>
        <dbReference type="ARBA" id="ARBA00022618"/>
    </source>
</evidence>
<evidence type="ECO:0000259" key="7">
    <source>
        <dbReference type="SMART" id="SM00842"/>
    </source>
</evidence>
<feature type="domain" description="SHS2" evidence="7">
    <location>
        <begin position="7"/>
        <end position="195"/>
    </location>
</feature>
<keyword evidence="2 5" id="KW-0132">Cell division</keyword>
<organism evidence="8 9">
    <name type="scientific">candidate division WWE3 bacterium</name>
    <dbReference type="NCBI Taxonomy" id="2053526"/>
    <lineage>
        <taxon>Bacteria</taxon>
        <taxon>Katanobacteria</taxon>
    </lineage>
</organism>
<dbReference type="InterPro" id="IPR003494">
    <property type="entry name" value="SHS2_FtsA"/>
</dbReference>
<dbReference type="SUPFAM" id="SSF53067">
    <property type="entry name" value="Actin-like ATPase domain"/>
    <property type="match status" value="2"/>
</dbReference>
<gene>
    <name evidence="5 8" type="primary">ftsA</name>
    <name evidence="8" type="ORF">KC614_02910</name>
</gene>
<dbReference type="CDD" id="cd24048">
    <property type="entry name" value="ASKHA_NBD_FtsA"/>
    <property type="match status" value="1"/>
</dbReference>
<dbReference type="GO" id="GO:0032153">
    <property type="term" value="C:cell division site"/>
    <property type="evidence" value="ECO:0007669"/>
    <property type="project" value="UniProtKB-UniRule"/>
</dbReference>
<keyword evidence="3 5" id="KW-0472">Membrane</keyword>
<accession>A0A955LKZ6</accession>
<comment type="function">
    <text evidence="5 6">Cell division protein that is involved in the assembly of the Z ring. May serve as a membrane anchor for the Z ring.</text>
</comment>
<dbReference type="AlphaFoldDB" id="A0A955LKZ6"/>
<comment type="subunit">
    <text evidence="5">Self-interacts. Interacts with FtsZ.</text>
</comment>
<dbReference type="InterPro" id="IPR043129">
    <property type="entry name" value="ATPase_NBD"/>
</dbReference>
<dbReference type="Pfam" id="PF14450">
    <property type="entry name" value="FtsA"/>
    <property type="match status" value="2"/>
</dbReference>
<reference evidence="8" key="2">
    <citation type="journal article" date="2021" name="Microbiome">
        <title>Successional dynamics and alternative stable states in a saline activated sludge microbial community over 9 years.</title>
        <authorList>
            <person name="Wang Y."/>
            <person name="Ye J."/>
            <person name="Ju F."/>
            <person name="Liu L."/>
            <person name="Boyd J.A."/>
            <person name="Deng Y."/>
            <person name="Parks D.H."/>
            <person name="Jiang X."/>
            <person name="Yin X."/>
            <person name="Woodcroft B.J."/>
            <person name="Tyson G.W."/>
            <person name="Hugenholtz P."/>
            <person name="Polz M.F."/>
            <person name="Zhang T."/>
        </authorList>
    </citation>
    <scope>NUCLEOTIDE SEQUENCE</scope>
    <source>
        <strain evidence="8">HKST-UBA03</strain>
    </source>
</reference>
<dbReference type="GO" id="GO:0043093">
    <property type="term" value="P:FtsZ-dependent cytokinesis"/>
    <property type="evidence" value="ECO:0007669"/>
    <property type="project" value="UniProtKB-UniRule"/>
</dbReference>
<dbReference type="EMBL" id="JAGQKZ010000021">
    <property type="protein sequence ID" value="MCA9392129.1"/>
    <property type="molecule type" value="Genomic_DNA"/>
</dbReference>
<dbReference type="HAMAP" id="MF_02033">
    <property type="entry name" value="FtsA"/>
    <property type="match status" value="1"/>
</dbReference>